<proteinExistence type="predicted"/>
<protein>
    <submittedName>
        <fullName evidence="1">Uncharacterized protein</fullName>
    </submittedName>
</protein>
<dbReference type="Proteomes" id="UP000297245">
    <property type="component" value="Unassembled WGS sequence"/>
</dbReference>
<dbReference type="OrthoDB" id="2506088at2759"/>
<dbReference type="AlphaFoldDB" id="A0A4S8KNG2"/>
<keyword evidence="2" id="KW-1185">Reference proteome</keyword>
<sequence length="424" mass="48009">MPNKYRKIAGGDPLYTSFIDHFGDDVSGNRSKSWNKHNNSYITHRNLPRKLLQQEFHIHLVSTSQHATITEQYHDIKKVLNKTHTDPVCVEDENGFSTRFMLRSAGNHPCCKCDAGETEVEKSSDLGFHAMFEPGNPRSCESIKNELEAQIKLACTGIAKPIETRQTNSGTKDVYTQYWIDHYIMKARNEKSTNPSKPAFLTTEGFDPAKDTPVEILHTILLGIVKYIWHYSNLNWKPAQKQIYAKRLQATDVKGLSINRIRADYIVDFANSLVGRQLKTIIQTAVFDLHDLVDEDHFKLWKVIGLLSALLWVPEIDDMDQYCIGPECWKSRSLNAADLCLTFTVTYSQNDLHIAIANVLDMFAEVDPTKIIRKAKLHLLTHIPDDARGFGPLVGMATEIFESLVQPPSAKSRHFTANGKTGKP</sequence>
<dbReference type="PANTHER" id="PTHR31912:SF34">
    <property type="entry name" value="NOTOCHORD-RELATED PROTEIN"/>
    <property type="match status" value="1"/>
</dbReference>
<accession>A0A4S8KNG2</accession>
<reference evidence="1 2" key="1">
    <citation type="journal article" date="2019" name="Nat. Ecol. Evol.">
        <title>Megaphylogeny resolves global patterns of mushroom evolution.</title>
        <authorList>
            <person name="Varga T."/>
            <person name="Krizsan K."/>
            <person name="Foldi C."/>
            <person name="Dima B."/>
            <person name="Sanchez-Garcia M."/>
            <person name="Sanchez-Ramirez S."/>
            <person name="Szollosi G.J."/>
            <person name="Szarkandi J.G."/>
            <person name="Papp V."/>
            <person name="Albert L."/>
            <person name="Andreopoulos W."/>
            <person name="Angelini C."/>
            <person name="Antonin V."/>
            <person name="Barry K.W."/>
            <person name="Bougher N.L."/>
            <person name="Buchanan P."/>
            <person name="Buyck B."/>
            <person name="Bense V."/>
            <person name="Catcheside P."/>
            <person name="Chovatia M."/>
            <person name="Cooper J."/>
            <person name="Damon W."/>
            <person name="Desjardin D."/>
            <person name="Finy P."/>
            <person name="Geml J."/>
            <person name="Haridas S."/>
            <person name="Hughes K."/>
            <person name="Justo A."/>
            <person name="Karasinski D."/>
            <person name="Kautmanova I."/>
            <person name="Kiss B."/>
            <person name="Kocsube S."/>
            <person name="Kotiranta H."/>
            <person name="LaButti K.M."/>
            <person name="Lechner B.E."/>
            <person name="Liimatainen K."/>
            <person name="Lipzen A."/>
            <person name="Lukacs Z."/>
            <person name="Mihaltcheva S."/>
            <person name="Morgado L.N."/>
            <person name="Niskanen T."/>
            <person name="Noordeloos M.E."/>
            <person name="Ohm R.A."/>
            <person name="Ortiz-Santana B."/>
            <person name="Ovrebo C."/>
            <person name="Racz N."/>
            <person name="Riley R."/>
            <person name="Savchenko A."/>
            <person name="Shiryaev A."/>
            <person name="Soop K."/>
            <person name="Spirin V."/>
            <person name="Szebenyi C."/>
            <person name="Tomsovsky M."/>
            <person name="Tulloss R.E."/>
            <person name="Uehling J."/>
            <person name="Grigoriev I.V."/>
            <person name="Vagvolgyi C."/>
            <person name="Papp T."/>
            <person name="Martin F.M."/>
            <person name="Miettinen O."/>
            <person name="Hibbett D.S."/>
            <person name="Nagy L.G."/>
        </authorList>
    </citation>
    <scope>NUCLEOTIDE SEQUENCE [LARGE SCALE GENOMIC DNA]</scope>
    <source>
        <strain evidence="1 2">CBS 962.96</strain>
    </source>
</reference>
<dbReference type="PANTHER" id="PTHR31912">
    <property type="entry name" value="IP13529P"/>
    <property type="match status" value="1"/>
</dbReference>
<evidence type="ECO:0000313" key="2">
    <source>
        <dbReference type="Proteomes" id="UP000297245"/>
    </source>
</evidence>
<organism evidence="1 2">
    <name type="scientific">Dendrothele bispora (strain CBS 962.96)</name>
    <dbReference type="NCBI Taxonomy" id="1314807"/>
    <lineage>
        <taxon>Eukaryota</taxon>
        <taxon>Fungi</taxon>
        <taxon>Dikarya</taxon>
        <taxon>Basidiomycota</taxon>
        <taxon>Agaricomycotina</taxon>
        <taxon>Agaricomycetes</taxon>
        <taxon>Agaricomycetidae</taxon>
        <taxon>Agaricales</taxon>
        <taxon>Agaricales incertae sedis</taxon>
        <taxon>Dendrothele</taxon>
    </lineage>
</organism>
<evidence type="ECO:0000313" key="1">
    <source>
        <dbReference type="EMBL" id="THU77100.1"/>
    </source>
</evidence>
<dbReference type="EMBL" id="ML180559">
    <property type="protein sequence ID" value="THU77100.1"/>
    <property type="molecule type" value="Genomic_DNA"/>
</dbReference>
<gene>
    <name evidence="1" type="ORF">K435DRAFT_812755</name>
</gene>
<name>A0A4S8KNG2_DENBC</name>